<gene>
    <name evidence="3" type="ORF">B4U80_09640</name>
</gene>
<comment type="similarity">
    <text evidence="1">Belongs to the complex I NDUFA12 subunit family.</text>
</comment>
<dbReference type="GO" id="GO:0045271">
    <property type="term" value="C:respiratory chain complex I"/>
    <property type="evidence" value="ECO:0007669"/>
    <property type="project" value="InterPro"/>
</dbReference>
<comment type="caution">
    <text evidence="3">The sequence shown here is derived from an EMBL/GenBank/DDBJ whole genome shotgun (WGS) entry which is preliminary data.</text>
</comment>
<dbReference type="Proteomes" id="UP000288716">
    <property type="component" value="Unassembled WGS sequence"/>
</dbReference>
<dbReference type="GO" id="GO:0032981">
    <property type="term" value="P:mitochondrial respiratory chain complex I assembly"/>
    <property type="evidence" value="ECO:0007669"/>
    <property type="project" value="TreeGrafter"/>
</dbReference>
<dbReference type="InterPro" id="IPR007763">
    <property type="entry name" value="NDUFA12"/>
</dbReference>
<sequence>MSKGRGILAAIWNGLFKGIANPPKTMADGVFKGKDHWGTEYYEIPANPKVGKYKPKRMFMNAKYEDEVDVEIPMEWQSWLRMRRDDPPTQEEIDRNYAIMQQKKINAAKIEAQEREKFPDYAKKLDDAKRRQQTTKLEGGDLNFPVYEEYTSDPSGAPRQMPADLKPIRRQLPTQEQIKQAKKLIQDPEEQVKLSNVKVEVPEIKHKSDKNKDNKK</sequence>
<proteinExistence type="inferred from homology"/>
<dbReference type="OrthoDB" id="10255576at2759"/>
<feature type="region of interest" description="Disordered" evidence="2">
    <location>
        <begin position="126"/>
        <end position="162"/>
    </location>
</feature>
<dbReference type="EMBL" id="NCKV01006088">
    <property type="protein sequence ID" value="RWS23659.1"/>
    <property type="molecule type" value="Genomic_DNA"/>
</dbReference>
<dbReference type="PANTHER" id="PTHR32470">
    <property type="entry name" value="ADH DEHYDROGENASE [UBIQUINONE] 1 ALPHA SUBCOMPLEX ASSEMBLY FACTOR 2"/>
    <property type="match status" value="1"/>
</dbReference>
<name>A0A443S7X1_9ACAR</name>
<dbReference type="PANTHER" id="PTHR32470:SF2">
    <property type="entry name" value="NADH DEHYDROGENASE [UBIQUINONE] 1 ALPHA SUBCOMPLEX ASSEMBLY FACTOR 2"/>
    <property type="match status" value="1"/>
</dbReference>
<evidence type="ECO:0000256" key="1">
    <source>
        <dbReference type="ARBA" id="ARBA00007355"/>
    </source>
</evidence>
<evidence type="ECO:0000313" key="3">
    <source>
        <dbReference type="EMBL" id="RWS23659.1"/>
    </source>
</evidence>
<evidence type="ECO:0000256" key="2">
    <source>
        <dbReference type="SAM" id="MobiDB-lite"/>
    </source>
</evidence>
<dbReference type="Pfam" id="PF05071">
    <property type="entry name" value="NDUFA12"/>
    <property type="match status" value="1"/>
</dbReference>
<reference evidence="3 4" key="1">
    <citation type="journal article" date="2018" name="Gigascience">
        <title>Genomes of trombidid mites reveal novel predicted allergens and laterally-transferred genes associated with secondary metabolism.</title>
        <authorList>
            <person name="Dong X."/>
            <person name="Chaisiri K."/>
            <person name="Xia D."/>
            <person name="Armstrong S.D."/>
            <person name="Fang Y."/>
            <person name="Donnelly M.J."/>
            <person name="Kadowaki T."/>
            <person name="McGarry J.W."/>
            <person name="Darby A.C."/>
            <person name="Makepeace B.L."/>
        </authorList>
    </citation>
    <scope>NUCLEOTIDE SEQUENCE [LARGE SCALE GENOMIC DNA]</scope>
    <source>
        <strain evidence="3">UoL-UT</strain>
    </source>
</reference>
<keyword evidence="4" id="KW-1185">Reference proteome</keyword>
<organism evidence="3 4">
    <name type="scientific">Leptotrombidium deliense</name>
    <dbReference type="NCBI Taxonomy" id="299467"/>
    <lineage>
        <taxon>Eukaryota</taxon>
        <taxon>Metazoa</taxon>
        <taxon>Ecdysozoa</taxon>
        <taxon>Arthropoda</taxon>
        <taxon>Chelicerata</taxon>
        <taxon>Arachnida</taxon>
        <taxon>Acari</taxon>
        <taxon>Acariformes</taxon>
        <taxon>Trombidiformes</taxon>
        <taxon>Prostigmata</taxon>
        <taxon>Anystina</taxon>
        <taxon>Parasitengona</taxon>
        <taxon>Trombiculoidea</taxon>
        <taxon>Trombiculidae</taxon>
        <taxon>Leptotrombidium</taxon>
    </lineage>
</organism>
<dbReference type="VEuPathDB" id="VectorBase:LDEU008380"/>
<dbReference type="STRING" id="299467.A0A443S7X1"/>
<dbReference type="GO" id="GO:0005739">
    <property type="term" value="C:mitochondrion"/>
    <property type="evidence" value="ECO:0007669"/>
    <property type="project" value="TreeGrafter"/>
</dbReference>
<evidence type="ECO:0000313" key="4">
    <source>
        <dbReference type="Proteomes" id="UP000288716"/>
    </source>
</evidence>
<dbReference type="InterPro" id="IPR052618">
    <property type="entry name" value="ComplexI_NDUFA12"/>
</dbReference>
<protein>
    <recommendedName>
        <fullName evidence="5">Mimitin-like protein</fullName>
    </recommendedName>
</protein>
<evidence type="ECO:0008006" key="5">
    <source>
        <dbReference type="Google" id="ProtNLM"/>
    </source>
</evidence>
<dbReference type="AlphaFoldDB" id="A0A443S7X1"/>
<accession>A0A443S7X1</accession>